<dbReference type="PANTHER" id="PTHR46696:SF6">
    <property type="entry name" value="P450, PUTATIVE (EUROFUNG)-RELATED"/>
    <property type="match status" value="1"/>
</dbReference>
<dbReference type="GO" id="GO:0005506">
    <property type="term" value="F:iron ion binding"/>
    <property type="evidence" value="ECO:0007669"/>
    <property type="project" value="InterPro"/>
</dbReference>
<dbReference type="GO" id="GO:0020037">
    <property type="term" value="F:heme binding"/>
    <property type="evidence" value="ECO:0007669"/>
    <property type="project" value="InterPro"/>
</dbReference>
<evidence type="ECO:0000256" key="7">
    <source>
        <dbReference type="ARBA" id="ARBA00043906"/>
    </source>
</evidence>
<evidence type="ECO:0000256" key="2">
    <source>
        <dbReference type="ARBA" id="ARBA00022617"/>
    </source>
</evidence>
<dbReference type="PRINTS" id="PR00359">
    <property type="entry name" value="BP450"/>
</dbReference>
<dbReference type="EMBL" id="JACHLR010000007">
    <property type="protein sequence ID" value="MBB4858672.1"/>
    <property type="molecule type" value="Genomic_DNA"/>
</dbReference>
<evidence type="ECO:0000256" key="4">
    <source>
        <dbReference type="ARBA" id="ARBA00023002"/>
    </source>
</evidence>
<dbReference type="FunFam" id="1.10.630.10:FF:000018">
    <property type="entry name" value="Cytochrome P450 monooxygenase"/>
    <property type="match status" value="1"/>
</dbReference>
<dbReference type="Pfam" id="PF00067">
    <property type="entry name" value="p450"/>
    <property type="match status" value="1"/>
</dbReference>
<dbReference type="InterPro" id="IPR017972">
    <property type="entry name" value="Cyt_P450_CS"/>
</dbReference>
<name>A0A7W7K9F2_9SPHN</name>
<evidence type="ECO:0000256" key="3">
    <source>
        <dbReference type="ARBA" id="ARBA00022723"/>
    </source>
</evidence>
<accession>A0A7W7K9F2</accession>
<dbReference type="GO" id="GO:0016705">
    <property type="term" value="F:oxidoreductase activity, acting on paired donors, with incorporation or reduction of molecular oxygen"/>
    <property type="evidence" value="ECO:0007669"/>
    <property type="project" value="InterPro"/>
</dbReference>
<dbReference type="Gene3D" id="1.10.630.10">
    <property type="entry name" value="Cytochrome P450"/>
    <property type="match status" value="1"/>
</dbReference>
<dbReference type="PROSITE" id="PS00086">
    <property type="entry name" value="CYTOCHROME_P450"/>
    <property type="match status" value="1"/>
</dbReference>
<keyword evidence="5 8" id="KW-0408">Iron</keyword>
<dbReference type="RefSeq" id="WP_184244549.1">
    <property type="nucleotide sequence ID" value="NZ_JACHLR010000007.1"/>
</dbReference>
<comment type="caution">
    <text evidence="9">The sequence shown here is derived from an EMBL/GenBank/DDBJ whole genome shotgun (WGS) entry which is preliminary data.</text>
</comment>
<protein>
    <submittedName>
        <fullName evidence="9">Cytochrome P450</fullName>
    </submittedName>
</protein>
<evidence type="ECO:0000256" key="1">
    <source>
        <dbReference type="ARBA" id="ARBA00010617"/>
    </source>
</evidence>
<dbReference type="InterPro" id="IPR002397">
    <property type="entry name" value="Cyt_P450_B"/>
</dbReference>
<dbReference type="GO" id="GO:0004497">
    <property type="term" value="F:monooxygenase activity"/>
    <property type="evidence" value="ECO:0007669"/>
    <property type="project" value="UniProtKB-KW"/>
</dbReference>
<sequence length="400" mass="43682">MSSDAVASQCPVNPARFDQHRATVEDAYAAYGELRASCPVAHSDAHGGYVLLSRYKDVRKAAIDWQTFSSAKGTGLPQDRTRPPLPALEMDPPEHGAWRKLYVDALAPAALRAMEPLVAEIADGLIDGFAADGSCDLVRQYCEPLPILGISRAIGLTGKEPERIRTLALNLTETAPDPAAHQQAIGRLGEFILSELHDRRTTPRDDYLTTIARAQVDGRPMSDYEASVFMIGFLVAGHETTASAMTGLFSHVLGRPDLQRRLLEDDRALDAAIEEAVRLTSPFHGFSRTATRDVEVAGTVIPEGEVVRLSWASANRDADVFADPDRFDIDRPANTHLGFGIGRHVCAGAPFARIEMRIALRRLLTRLPDIAPVQSAPKWHFAGGMMTIPESFEVRFSPPT</sequence>
<reference evidence="9 10" key="1">
    <citation type="submission" date="2020-08" db="EMBL/GenBank/DDBJ databases">
        <title>Functional genomics of gut bacteria from endangered species of beetles.</title>
        <authorList>
            <person name="Carlos-Shanley C."/>
        </authorList>
    </citation>
    <scope>NUCLEOTIDE SEQUENCE [LARGE SCALE GENOMIC DNA]</scope>
    <source>
        <strain evidence="9 10">S00245</strain>
    </source>
</reference>
<dbReference type="InterPro" id="IPR001128">
    <property type="entry name" value="Cyt_P450"/>
</dbReference>
<keyword evidence="6 8" id="KW-0503">Monooxygenase</keyword>
<dbReference type="PANTHER" id="PTHR46696">
    <property type="entry name" value="P450, PUTATIVE (EUROFUNG)-RELATED"/>
    <property type="match status" value="1"/>
</dbReference>
<evidence type="ECO:0000313" key="9">
    <source>
        <dbReference type="EMBL" id="MBB4858672.1"/>
    </source>
</evidence>
<dbReference type="InterPro" id="IPR036396">
    <property type="entry name" value="Cyt_P450_sf"/>
</dbReference>
<keyword evidence="2 8" id="KW-0349">Heme</keyword>
<gene>
    <name evidence="9" type="ORF">HNO88_001998</name>
</gene>
<evidence type="ECO:0000313" key="10">
    <source>
        <dbReference type="Proteomes" id="UP000555448"/>
    </source>
</evidence>
<dbReference type="PRINTS" id="PR00385">
    <property type="entry name" value="P450"/>
</dbReference>
<dbReference type="AlphaFoldDB" id="A0A7W7K9F2"/>
<dbReference type="SUPFAM" id="SSF48264">
    <property type="entry name" value="Cytochrome P450"/>
    <property type="match status" value="1"/>
</dbReference>
<proteinExistence type="inferred from homology"/>
<keyword evidence="4 8" id="KW-0560">Oxidoreductase</keyword>
<evidence type="ECO:0000256" key="8">
    <source>
        <dbReference type="RuleBase" id="RU000461"/>
    </source>
</evidence>
<evidence type="ECO:0000256" key="6">
    <source>
        <dbReference type="ARBA" id="ARBA00023033"/>
    </source>
</evidence>
<evidence type="ECO:0000256" key="5">
    <source>
        <dbReference type="ARBA" id="ARBA00023004"/>
    </source>
</evidence>
<keyword evidence="3 8" id="KW-0479">Metal-binding</keyword>
<comment type="function">
    <text evidence="7">Cytochromes P450 are a group of heme-thiolate monooxygenases. They oxidize a variety of structurally unrelated compounds, including steroids, fatty acids, and xenobiotics.</text>
</comment>
<keyword evidence="10" id="KW-1185">Reference proteome</keyword>
<dbReference type="Proteomes" id="UP000555448">
    <property type="component" value="Unassembled WGS sequence"/>
</dbReference>
<organism evidence="9 10">
    <name type="scientific">Novosphingobium chloroacetimidivorans</name>
    <dbReference type="NCBI Taxonomy" id="1428314"/>
    <lineage>
        <taxon>Bacteria</taxon>
        <taxon>Pseudomonadati</taxon>
        <taxon>Pseudomonadota</taxon>
        <taxon>Alphaproteobacteria</taxon>
        <taxon>Sphingomonadales</taxon>
        <taxon>Sphingomonadaceae</taxon>
        <taxon>Novosphingobium</taxon>
    </lineage>
</organism>
<comment type="similarity">
    <text evidence="1 8">Belongs to the cytochrome P450 family.</text>
</comment>